<name>A0ABD2PAP7_9CUCU</name>
<dbReference type="Proteomes" id="UP001516400">
    <property type="component" value="Unassembled WGS sequence"/>
</dbReference>
<dbReference type="EMBL" id="JABFTP020000185">
    <property type="protein sequence ID" value="KAL3288048.1"/>
    <property type="molecule type" value="Genomic_DNA"/>
</dbReference>
<gene>
    <name evidence="1" type="ORF">HHI36_002500</name>
</gene>
<sequence length="91" mass="10208">MPVAILDRIPLPNLRAYTAGSVLALSACVYFVTQTIKDPNWDSVQSDIKNVLQNELDNSTNSSLSDGRTMRKYMTDVFTVLIREPICVWVS</sequence>
<proteinExistence type="predicted"/>
<reference evidence="1 2" key="1">
    <citation type="journal article" date="2021" name="BMC Biol.">
        <title>Horizontally acquired antibacterial genes associated with adaptive radiation of ladybird beetles.</title>
        <authorList>
            <person name="Li H.S."/>
            <person name="Tang X.F."/>
            <person name="Huang Y.H."/>
            <person name="Xu Z.Y."/>
            <person name="Chen M.L."/>
            <person name="Du X.Y."/>
            <person name="Qiu B.Y."/>
            <person name="Chen P.T."/>
            <person name="Zhang W."/>
            <person name="Slipinski A."/>
            <person name="Escalona H.E."/>
            <person name="Waterhouse R.M."/>
            <person name="Zwick A."/>
            <person name="Pang H."/>
        </authorList>
    </citation>
    <scope>NUCLEOTIDE SEQUENCE [LARGE SCALE GENOMIC DNA]</scope>
    <source>
        <strain evidence="1">SYSU2018</strain>
    </source>
</reference>
<dbReference type="AlphaFoldDB" id="A0ABD2PAP7"/>
<organism evidence="1 2">
    <name type="scientific">Cryptolaemus montrouzieri</name>
    <dbReference type="NCBI Taxonomy" id="559131"/>
    <lineage>
        <taxon>Eukaryota</taxon>
        <taxon>Metazoa</taxon>
        <taxon>Ecdysozoa</taxon>
        <taxon>Arthropoda</taxon>
        <taxon>Hexapoda</taxon>
        <taxon>Insecta</taxon>
        <taxon>Pterygota</taxon>
        <taxon>Neoptera</taxon>
        <taxon>Endopterygota</taxon>
        <taxon>Coleoptera</taxon>
        <taxon>Polyphaga</taxon>
        <taxon>Cucujiformia</taxon>
        <taxon>Coccinelloidea</taxon>
        <taxon>Coccinellidae</taxon>
        <taxon>Scymninae</taxon>
        <taxon>Scymnini</taxon>
        <taxon>Cryptolaemus</taxon>
    </lineage>
</organism>
<comment type="caution">
    <text evidence="1">The sequence shown here is derived from an EMBL/GenBank/DDBJ whole genome shotgun (WGS) entry which is preliminary data.</text>
</comment>
<accession>A0ABD2PAP7</accession>
<keyword evidence="2" id="KW-1185">Reference proteome</keyword>
<protein>
    <submittedName>
        <fullName evidence="1">Uncharacterized protein</fullName>
    </submittedName>
</protein>
<evidence type="ECO:0000313" key="1">
    <source>
        <dbReference type="EMBL" id="KAL3288048.1"/>
    </source>
</evidence>
<evidence type="ECO:0000313" key="2">
    <source>
        <dbReference type="Proteomes" id="UP001516400"/>
    </source>
</evidence>